<dbReference type="InterPro" id="IPR040976">
    <property type="entry name" value="Pkinase_fungal"/>
</dbReference>
<sequence length="488" mass="56085">MNIKFRQNPTTRLFDLSYHTHRIGTKKMGEGITLAGSSNAAARSPTRERPGAFGTTPSNNEASNVVHLDEIKKHFTLYQGSSLNKGDLCHQESSGPIYTRSSFSGGSSSCRYSESESNSHEVVSQESENTDPCIRSITSSKTNLESDLQISGISQNCIDCEEVATPSNEIYNIEDMLLVITDVLHTLRRVHSAGRIHRDISIGNIYLYTDPETQEKRGMIWNLEYVKEARVGPQNDIRTGTPDFMAIEIARQLYLFAKLSTNTGESKGPDYYIRRQMDKEKNPRANNTPEVFYYNYIHDLESVWWIAVWALFNFEKKDIGANKFDSWAAGQRKLNKRKLFSGTFNNMDRLEFLRIWGTYTKTTKYLPKYFKNLPTTLGIIAQAVTEHYQLKESNKEWNEEGPILWDESFNIHKVFIYLLRRVDMKEFEMARVPGIDVIINHTPRIIDGIPPATQSNKGRTDEQDSEQCDKRQRSPVFHEQIYQMQILI</sequence>
<evidence type="ECO:0000313" key="3">
    <source>
        <dbReference type="EMBL" id="PAV18245.1"/>
    </source>
</evidence>
<dbReference type="InParanoid" id="A0A286UFI2"/>
<evidence type="ECO:0000313" key="4">
    <source>
        <dbReference type="Proteomes" id="UP000217199"/>
    </source>
</evidence>
<accession>A0A286UFI2</accession>
<proteinExistence type="predicted"/>
<name>A0A286UFI2_9AGAM</name>
<feature type="region of interest" description="Disordered" evidence="1">
    <location>
        <begin position="448"/>
        <end position="474"/>
    </location>
</feature>
<keyword evidence="4" id="KW-1185">Reference proteome</keyword>
<feature type="domain" description="Fungal-type protein kinase" evidence="2">
    <location>
        <begin position="121"/>
        <end position="310"/>
    </location>
</feature>
<dbReference type="Proteomes" id="UP000217199">
    <property type="component" value="Unassembled WGS sequence"/>
</dbReference>
<dbReference type="SUPFAM" id="SSF56112">
    <property type="entry name" value="Protein kinase-like (PK-like)"/>
    <property type="match status" value="1"/>
</dbReference>
<feature type="region of interest" description="Disordered" evidence="1">
    <location>
        <begin position="36"/>
        <end position="61"/>
    </location>
</feature>
<protein>
    <recommendedName>
        <fullName evidence="2">Fungal-type protein kinase domain-containing protein</fullName>
    </recommendedName>
</protein>
<dbReference type="EMBL" id="NBII01000006">
    <property type="protein sequence ID" value="PAV18245.1"/>
    <property type="molecule type" value="Genomic_DNA"/>
</dbReference>
<dbReference type="OrthoDB" id="5584477at2759"/>
<reference evidence="3 4" key="1">
    <citation type="journal article" date="2017" name="Mol. Ecol.">
        <title>Comparative and population genomic landscape of Phellinus noxius: A hypervariable fungus causing root rot in trees.</title>
        <authorList>
            <person name="Chung C.L."/>
            <person name="Lee T.J."/>
            <person name="Akiba M."/>
            <person name="Lee H.H."/>
            <person name="Kuo T.H."/>
            <person name="Liu D."/>
            <person name="Ke H.M."/>
            <person name="Yokoi T."/>
            <person name="Roa M.B."/>
            <person name="Lu M.J."/>
            <person name="Chang Y.Y."/>
            <person name="Ann P.J."/>
            <person name="Tsai J.N."/>
            <person name="Chen C.Y."/>
            <person name="Tzean S.S."/>
            <person name="Ota Y."/>
            <person name="Hattori T."/>
            <person name="Sahashi N."/>
            <person name="Liou R.F."/>
            <person name="Kikuchi T."/>
            <person name="Tsai I.J."/>
        </authorList>
    </citation>
    <scope>NUCLEOTIDE SEQUENCE [LARGE SCALE GENOMIC DNA]</scope>
    <source>
        <strain evidence="3 4">FFPRI411160</strain>
    </source>
</reference>
<gene>
    <name evidence="3" type="ORF">PNOK_0673100</name>
</gene>
<comment type="caution">
    <text evidence="3">The sequence shown here is derived from an EMBL/GenBank/DDBJ whole genome shotgun (WGS) entry which is preliminary data.</text>
</comment>
<evidence type="ECO:0000256" key="1">
    <source>
        <dbReference type="SAM" id="MobiDB-lite"/>
    </source>
</evidence>
<dbReference type="Pfam" id="PF17667">
    <property type="entry name" value="Pkinase_fungal"/>
    <property type="match status" value="1"/>
</dbReference>
<organism evidence="3 4">
    <name type="scientific">Pyrrhoderma noxium</name>
    <dbReference type="NCBI Taxonomy" id="2282107"/>
    <lineage>
        <taxon>Eukaryota</taxon>
        <taxon>Fungi</taxon>
        <taxon>Dikarya</taxon>
        <taxon>Basidiomycota</taxon>
        <taxon>Agaricomycotina</taxon>
        <taxon>Agaricomycetes</taxon>
        <taxon>Hymenochaetales</taxon>
        <taxon>Hymenochaetaceae</taxon>
        <taxon>Pyrrhoderma</taxon>
    </lineage>
</organism>
<feature type="compositionally biased region" description="Basic and acidic residues" evidence="1">
    <location>
        <begin position="458"/>
        <end position="472"/>
    </location>
</feature>
<dbReference type="AlphaFoldDB" id="A0A286UFI2"/>
<dbReference type="Gene3D" id="1.10.510.10">
    <property type="entry name" value="Transferase(Phosphotransferase) domain 1"/>
    <property type="match status" value="1"/>
</dbReference>
<evidence type="ECO:0000259" key="2">
    <source>
        <dbReference type="Pfam" id="PF17667"/>
    </source>
</evidence>
<dbReference type="InterPro" id="IPR011009">
    <property type="entry name" value="Kinase-like_dom_sf"/>
</dbReference>